<proteinExistence type="predicted"/>
<gene>
    <name evidence="3" type="ORF">HLI28_09980</name>
</gene>
<feature type="chain" id="PRO_5038952285" description="GerMN domain-containing protein" evidence="1">
    <location>
        <begin position="35"/>
        <end position="578"/>
    </location>
</feature>
<dbReference type="EMBL" id="JABFAJ010000018">
    <property type="protein sequence ID" value="NNU27866.1"/>
    <property type="molecule type" value="Genomic_DNA"/>
</dbReference>
<evidence type="ECO:0000313" key="3">
    <source>
        <dbReference type="EMBL" id="NNU27866.1"/>
    </source>
</evidence>
<feature type="signal peptide" evidence="1">
    <location>
        <begin position="1"/>
        <end position="34"/>
    </location>
</feature>
<feature type="domain" description="GerMN" evidence="2">
    <location>
        <begin position="214"/>
        <end position="304"/>
    </location>
</feature>
<comment type="caution">
    <text evidence="3">The sequence shown here is derived from an EMBL/GenBank/DDBJ whole genome shotgun (WGS) entry which is preliminary data.</text>
</comment>
<evidence type="ECO:0000313" key="4">
    <source>
        <dbReference type="Proteomes" id="UP000557204"/>
    </source>
</evidence>
<reference evidence="3 4" key="1">
    <citation type="submission" date="2020-05" db="EMBL/GenBank/DDBJ databases">
        <title>Genome sequence of Isoptericola sp. JC619 isolated from Chilika lagoon, India.</title>
        <authorList>
            <person name="Kumar D."/>
            <person name="Appam K."/>
            <person name="Gandham S."/>
            <person name="Uppada J."/>
            <person name="Sasikala C."/>
            <person name="Venkata Ramana C."/>
        </authorList>
    </citation>
    <scope>NUCLEOTIDE SEQUENCE [LARGE SCALE GENOMIC DNA]</scope>
    <source>
        <strain evidence="3 4">JC619</strain>
    </source>
</reference>
<dbReference type="SMART" id="SM00909">
    <property type="entry name" value="Germane"/>
    <property type="match status" value="1"/>
</dbReference>
<dbReference type="Pfam" id="PF10646">
    <property type="entry name" value="Germane"/>
    <property type="match status" value="1"/>
</dbReference>
<dbReference type="PROSITE" id="PS51257">
    <property type="entry name" value="PROKAR_LIPOPROTEIN"/>
    <property type="match status" value="1"/>
</dbReference>
<evidence type="ECO:0000259" key="2">
    <source>
        <dbReference type="SMART" id="SM00909"/>
    </source>
</evidence>
<dbReference type="RefSeq" id="WP_171247369.1">
    <property type="nucleotide sequence ID" value="NZ_JABFAJ010000018.1"/>
</dbReference>
<dbReference type="Proteomes" id="UP000557204">
    <property type="component" value="Unassembled WGS sequence"/>
</dbReference>
<dbReference type="Pfam" id="PF10647">
    <property type="entry name" value="Gmad1"/>
    <property type="match status" value="1"/>
</dbReference>
<keyword evidence="1" id="KW-0732">Signal</keyword>
<dbReference type="AlphaFoldDB" id="A0A849JX24"/>
<sequence>MTVHRTPRRAAAALAGLVAAALALVGCASMPTSGDVMQGEVRVDTPVDVGFNVQGPSPGADPQQIVQDFVSVAQFGPASANTFAVAREYLTPVAWSQWNHGAPVLVLTEYPDWTVEEYDDASATTSVHGEALVAASIDETGAYTELPEPSAVDLSYDLSRGTDGEWRITGLEDGLLVLANFLAEAFHRTTLYYPTPDRRWWVPDVRWYPEQSWRTAATQEILAGPPEPLQQSVVSVVPEGTTLAIDSVSVDDRGVIDVSVTSAISAAPAEDRSLLVAQLEETLREGDGRSVELSDGNNPLAVQASDAPSRPVTIGDALAVVDRGEEGPQLRRVSGTELVELTEPPITAGLDLTAVGAGPGDRPVVVRDGDDRLLRVAADAEPVQLLRGEGVLPPSVDRFGTVWTAVDGELWVVREAGASSRLEVEWLVDRRVRSVRVSPEGARVVLVVQGPEGREVWAAAIQRDAEDVPTGLSTPWRIGAPVPSVSAADWSGETTVVLLGRAPDGSQVLSLAGIGGLAGTSDAGARELVTPGEPVHVASAVGASPMLVLDTGGVLQTRQSSALWPSVSGGVVAVAYPG</sequence>
<dbReference type="Pfam" id="PF25976">
    <property type="entry name" value="LpqB_N"/>
    <property type="match status" value="1"/>
</dbReference>
<protein>
    <recommendedName>
        <fullName evidence="2">GerMN domain-containing protein</fullName>
    </recommendedName>
</protein>
<organism evidence="3 4">
    <name type="scientific">Isoptericola sediminis</name>
    <dbReference type="NCBI Taxonomy" id="2733572"/>
    <lineage>
        <taxon>Bacteria</taxon>
        <taxon>Bacillati</taxon>
        <taxon>Actinomycetota</taxon>
        <taxon>Actinomycetes</taxon>
        <taxon>Micrococcales</taxon>
        <taxon>Promicromonosporaceae</taxon>
        <taxon>Isoptericola</taxon>
    </lineage>
</organism>
<evidence type="ECO:0000256" key="1">
    <source>
        <dbReference type="SAM" id="SignalP"/>
    </source>
</evidence>
<dbReference type="InterPro" id="IPR059026">
    <property type="entry name" value="LpqB_N"/>
</dbReference>
<name>A0A849JX24_9MICO</name>
<accession>A0A849JX24</accession>
<keyword evidence="4" id="KW-1185">Reference proteome</keyword>
<dbReference type="InterPro" id="IPR019606">
    <property type="entry name" value="GerMN"/>
</dbReference>
<dbReference type="InterPro" id="IPR018910">
    <property type="entry name" value="LpqB_C"/>
</dbReference>